<protein>
    <submittedName>
        <fullName evidence="7">RRM domain-containing protein</fullName>
    </submittedName>
</protein>
<keyword evidence="6" id="KW-1185">Reference proteome</keyword>
<keyword evidence="2 3" id="KW-0694">RNA-binding</keyword>
<feature type="compositionally biased region" description="Pro residues" evidence="4">
    <location>
        <begin position="664"/>
        <end position="698"/>
    </location>
</feature>
<feature type="region of interest" description="Disordered" evidence="4">
    <location>
        <begin position="95"/>
        <end position="242"/>
    </location>
</feature>
<dbReference type="Pfam" id="PF00076">
    <property type="entry name" value="RRM_1"/>
    <property type="match status" value="1"/>
</dbReference>
<dbReference type="SUPFAM" id="SSF54928">
    <property type="entry name" value="RNA-binding domain, RBD"/>
    <property type="match status" value="2"/>
</dbReference>
<sequence length="810" mass="89001">MTSVIIRLQNLPMTANASNIRRFFGGLNIPEGGVHIVGGEKGDAFIAFATDEDARKAMLLDHQYINSAQIRLFLSSKAEMQSVIETARCSVIMASQQPPTSQETVSRPPGQYNPSSHTISAHSQSYTRPSGPPGISSTGGPYVQSSSHAPHQVPSDKGPESHSDTAYGHGYDRSEIWGNDHDGNQLGYSGYSKEQSGPPRPSESQGSDGVFPPHKGGGDGYSGYNGAYEDRPPPPTGDGYYGYGNGYEGDIHYEESCYYRENAPMFPNGERDFSVRPPWLRDEDSHFAKRSGPPDSAGIDAAPYKRYRQEEIQPQSSEVPCLDFVVKVSMRPSDVTVKSVFDLLRGVNIVPKFGIRVEEDALKRYTGNVYCMLTCPQSHHRALACDGNVFRGAKVLVVNSSAEEYFKVTDSSFQSRCPPALLERIPPRASTKPNYYSEGCIEISEIPSDVTERDIVSFLGVPGLSEENVKIVQGGPRGSAVALVRLPSARDLDILLGAPPRPFSRNQAQNVKLMAISAMQFVHSVPRSPQSKQTDGVTKQATPETPAAAKTCCFIYGFSRNMTIFEISKIFPSVFIPGDSIHLLSSSRAAVIDFINEDSCKTALRDFSAAESELKKVHRNLCMRAISKAEFEQKLQDTESQTKSQITDSDRGESRPTASRYHHPPQPPLPTPPRGAHPRPPFPPPGPPPPQFRRPGPPVAVSVHISNLPPNCPPNAVLDVFRPFRPLPGSLRFRRDHRGNQMGEALISFGCFGDAERAAHETNMFRLFNNSLSVRIHQHSRLFVYLSDCVHKGSLRRANAHTTLPSLLFV</sequence>
<accession>A0A915EW58</accession>
<feature type="compositionally biased region" description="Basic and acidic residues" evidence="4">
    <location>
        <begin position="170"/>
        <end position="183"/>
    </location>
</feature>
<evidence type="ECO:0000256" key="4">
    <source>
        <dbReference type="SAM" id="MobiDB-lite"/>
    </source>
</evidence>
<evidence type="ECO:0000313" key="6">
    <source>
        <dbReference type="Proteomes" id="UP000887562"/>
    </source>
</evidence>
<dbReference type="Proteomes" id="UP000887562">
    <property type="component" value="Unplaced"/>
</dbReference>
<name>A0A915EW58_9CEST</name>
<keyword evidence="1" id="KW-0677">Repeat</keyword>
<dbReference type="Gene3D" id="3.30.70.330">
    <property type="match status" value="3"/>
</dbReference>
<evidence type="ECO:0000256" key="1">
    <source>
        <dbReference type="ARBA" id="ARBA00022737"/>
    </source>
</evidence>
<organism evidence="6 7">
    <name type="scientific">Echinococcus canadensis</name>
    <dbReference type="NCBI Taxonomy" id="519352"/>
    <lineage>
        <taxon>Eukaryota</taxon>
        <taxon>Metazoa</taxon>
        <taxon>Spiralia</taxon>
        <taxon>Lophotrochozoa</taxon>
        <taxon>Platyhelminthes</taxon>
        <taxon>Cestoda</taxon>
        <taxon>Eucestoda</taxon>
        <taxon>Cyclophyllidea</taxon>
        <taxon>Taeniidae</taxon>
        <taxon>Echinococcus</taxon>
        <taxon>Echinococcus canadensis group</taxon>
    </lineage>
</organism>
<dbReference type="GO" id="GO:0003723">
    <property type="term" value="F:RNA binding"/>
    <property type="evidence" value="ECO:0007669"/>
    <property type="project" value="UniProtKB-UniRule"/>
</dbReference>
<feature type="compositionally biased region" description="Polar residues" evidence="4">
    <location>
        <begin position="638"/>
        <end position="647"/>
    </location>
</feature>
<dbReference type="InterPro" id="IPR035979">
    <property type="entry name" value="RBD_domain_sf"/>
</dbReference>
<evidence type="ECO:0000256" key="3">
    <source>
        <dbReference type="PROSITE-ProRule" id="PRU00176"/>
    </source>
</evidence>
<feature type="domain" description="RRM" evidence="5">
    <location>
        <begin position="4"/>
        <end position="77"/>
    </location>
</feature>
<dbReference type="CDD" id="cd12510">
    <property type="entry name" value="RRM1_RBM12_like"/>
    <property type="match status" value="1"/>
</dbReference>
<dbReference type="InterPro" id="IPR050666">
    <property type="entry name" value="ESRP"/>
</dbReference>
<dbReference type="WBParaSite" id="maker-E.canG7_contigs_8666-snap-gene-0.7-mRNA-1">
    <property type="protein sequence ID" value="maker-E.canG7_contigs_8666-snap-gene-0.7-mRNA-1"/>
    <property type="gene ID" value="EcG7_08647"/>
</dbReference>
<evidence type="ECO:0000259" key="5">
    <source>
        <dbReference type="PROSITE" id="PS50102"/>
    </source>
</evidence>
<reference evidence="7" key="1">
    <citation type="submission" date="2022-11" db="UniProtKB">
        <authorList>
            <consortium name="WormBaseParasite"/>
        </authorList>
    </citation>
    <scope>IDENTIFICATION</scope>
</reference>
<dbReference type="InterPro" id="IPR000504">
    <property type="entry name" value="RRM_dom"/>
</dbReference>
<dbReference type="SMART" id="SM00360">
    <property type="entry name" value="RRM"/>
    <property type="match status" value="2"/>
</dbReference>
<feature type="compositionally biased region" description="Polar residues" evidence="4">
    <location>
        <begin position="95"/>
        <end position="105"/>
    </location>
</feature>
<dbReference type="PANTHER" id="PTHR13976">
    <property type="entry name" value="HETEROGENEOUS NUCLEAR RIBONUCLEOPROTEIN-RELATED"/>
    <property type="match status" value="1"/>
</dbReference>
<dbReference type="InterPro" id="IPR012677">
    <property type="entry name" value="Nucleotide-bd_a/b_plait_sf"/>
</dbReference>
<dbReference type="AlphaFoldDB" id="A0A915EW58"/>
<proteinExistence type="predicted"/>
<dbReference type="PROSITE" id="PS50102">
    <property type="entry name" value="RRM"/>
    <property type="match status" value="1"/>
</dbReference>
<feature type="compositionally biased region" description="Polar residues" evidence="4">
    <location>
        <begin position="112"/>
        <end position="128"/>
    </location>
</feature>
<evidence type="ECO:0000313" key="7">
    <source>
        <dbReference type="WBParaSite" id="maker-E.canG7_contigs_8666-snap-gene-0.7-mRNA-1"/>
    </source>
</evidence>
<feature type="region of interest" description="Disordered" evidence="4">
    <location>
        <begin position="633"/>
        <end position="701"/>
    </location>
</feature>
<evidence type="ECO:0000256" key="2">
    <source>
        <dbReference type="ARBA" id="ARBA00022884"/>
    </source>
</evidence>